<evidence type="ECO:0000256" key="26">
    <source>
        <dbReference type="RuleBase" id="RU004504"/>
    </source>
</evidence>
<dbReference type="PROSITE" id="PS00595">
    <property type="entry name" value="AA_TRANSFER_CLASS_5"/>
    <property type="match status" value="1"/>
</dbReference>
<dbReference type="PROSITE" id="PS50102">
    <property type="entry name" value="RRM"/>
    <property type="match status" value="2"/>
</dbReference>
<evidence type="ECO:0000256" key="27">
    <source>
        <dbReference type="SAM" id="Coils"/>
    </source>
</evidence>
<dbReference type="InterPro" id="IPR015422">
    <property type="entry name" value="PyrdxlP-dep_Trfase_small"/>
</dbReference>
<dbReference type="GO" id="GO:0004523">
    <property type="term" value="F:RNA-DNA hybrid ribonuclease activity"/>
    <property type="evidence" value="ECO:0007669"/>
    <property type="project" value="UniProtKB-EC"/>
</dbReference>
<dbReference type="EC" id="3.1.26.4" evidence="5"/>
<dbReference type="Pfam" id="PF03372">
    <property type="entry name" value="Exo_endo_phos"/>
    <property type="match status" value="1"/>
</dbReference>
<keyword evidence="12" id="KW-0677">Repeat</keyword>
<comment type="cofactor">
    <cofactor evidence="1 26">
        <name>pyridoxal 5'-phosphate</name>
        <dbReference type="ChEBI" id="CHEBI:597326"/>
    </cofactor>
</comment>
<keyword evidence="17" id="KW-0411">Iron-sulfur</keyword>
<dbReference type="GO" id="GO:0006777">
    <property type="term" value="P:Mo-molybdopterin cofactor biosynthetic process"/>
    <property type="evidence" value="ECO:0007669"/>
    <property type="project" value="UniProtKB-KW"/>
</dbReference>
<evidence type="ECO:0000256" key="7">
    <source>
        <dbReference type="ARBA" id="ARBA00013558"/>
    </source>
</evidence>
<keyword evidence="11" id="KW-0479">Metal-binding</keyword>
<keyword evidence="21" id="KW-0508">mRNA splicing</keyword>
<keyword evidence="8" id="KW-0597">Phosphoprotein</keyword>
<sequence>MRIVSTNFIPDRSRPGLTTTAIGAVDLQGAGGNWATVGRRSRGGRRVRRQREKRKGKSVGLRIGTLNVGTMTGKGRELADMMERRKVDILCVQETRWKGSKARSIGAGFKLFYYGVDSKRNGVGVVLKEEFVRNVLEVKRVSDRVMSLKLEFEGVMLNVVSGYAPQVGCELEEKERFWSELDEVMESIPMGERVVIGADFNGHVGEGNTGDEEVMGKFGVKERNLEGQMVVDFAKRMDMGVVNTYFQKREEHRVTYMSGGRRTQVDYILCRRGNLKEISDCKVVVGESVARQHRMVVCRMTFMVCKMKRSKIEKKTKWWKLKKEECCEEFRQKLRQALGGQVVLPDDWETTAEVIRETGRKVLGVSSGRRKEDKETWWWNEEVQDSIQRKRLAKKKWDMDRTEENRQEYKELQRRVKREVSKAKQKAYEELYTRLDTREGEKDLYRLARQRDRDGKDVQQVRVIKDRDGRVLTSEESVQRRWKEYFEELMNEENEREKRVEGVNSVEQKVDKIRKDEVRKALKRMKSGKAVGPDDIPVEVWKCLGEAAVEFLANLFNRVLESERMPEEWRRSVLVPIFKNKGDVQSCSNYRGIKLMSHTMKVWERVVEARLRKVVEICEQQYGFMPRKSTTDAIFALRILMEKYRDGQKELHCVFVDLEKAYDRVPREELWYCMRKSGVAEKYVRVVQDMYERSRTVVRCAVGQTEEFNVEVGLHQGSALSPFLFAIVMDQLSEEVRQESPWTMMFADDIVICSESREQVEENLERWRFALERRGMKVSRSKTEYMCVNEREGSGTVRLQGEEVKKVQEFKYLGSTVQSNGECGKEVKKRVQAGWNGWRKVSGVLCDQKISARIKGKVYRTVVRPAMLYGLETVSLRKRQESELEVAELKMLRFSLGVTRLDRIRNEYIRGTAHVGRLGDKVREARLRWFGHVQRRDSEYIGRRMLDMGLPGRRQRGRPKRRYMDVINEDMKLVGARVEDAEDRDRLISHSIVQKIIYKWRTFKTTANMARSGRPSKFTPRADRKMLKDVSKNPKTRDLQQAFATVYAKISAIMADDFDIEAMLEAPYKKDETKSISSNGHEERSKNHEPADYIGLNMFKLTNINFQNGRKKKSRSRSRSREKKRSKSRDRKRSRSRDRSRERKRSRSRDRRRSRSRERRRSGSRSRERGGRFRTAFRRKSRSRSPFKRDKSPIRQPIDNLTPEERDARTVFCMQLAARIRPRDLEEFFSAVGKVRDVRMISDRNSRRSKGIAYIEFVEATSVPLAIGLSGQRLLGVPIIVQASQAEKNRAAAMANNLQKGSAGPMRLYVGSLHFNITEDMLRGIFEPFGRIDSIQLMMDSETGRSKGYGFITFADAECAKKALEQLNGFELAGRPMKVGHVTERTDASTASSFLDNDELERTGIDLGTTGRLQLMARLAEGTGLQIPPAAQQALQMSNSMVAMAAATAAMNPGLSFNINVPTNQPLNLPSQPIATHCFQLSNMFDPNSENEPGWDIEIQDDVIEECNKHGGVIHIYVDKKSTEGNVYVKCPSIPAAMAAVSALHGRWFGGKCNQVAALIGADPREIVFTSGATESNNMSIKGVARFYKAKKKHIITTQTEHKCVLDSCRVLEAEGFKVTYLPVKNSGLIDLQQLEETICSDTSLVSVMTVNNEIGVKQPIKEIGQICRSKNVFFHTDAAQAIGKIPINVSTLKVDLMSISGHKLYGPKGVGALYVRRRPRVRIEPLQSGGGQERGLRSGTVPTPLVVGLGTACKIAQQEMEYDHARVSMLANRLVQKIMSEVPDVVMNGDREHRYPGCVNLSFAYVEGESLLMALKDVALSSGSACTSASLEPSYVLRAIGTDEDLAHSSIRFGIGRFTTEEEVDYTAEKCIQHVQRLREMSPLWEMVQEGIDLKSIKWTQH</sequence>
<evidence type="ECO:0000313" key="32">
    <source>
        <dbReference type="Proteomes" id="UP001274896"/>
    </source>
</evidence>
<dbReference type="Pfam" id="PF00076">
    <property type="entry name" value="RRM_1"/>
    <property type="match status" value="2"/>
</dbReference>
<feature type="domain" description="RRM" evidence="29">
    <location>
        <begin position="1306"/>
        <end position="1384"/>
    </location>
</feature>
<evidence type="ECO:0000256" key="10">
    <source>
        <dbReference type="ARBA" id="ARBA00022679"/>
    </source>
</evidence>
<dbReference type="GO" id="GO:0051536">
    <property type="term" value="F:iron-sulfur cluster binding"/>
    <property type="evidence" value="ECO:0007669"/>
    <property type="project" value="UniProtKB-KW"/>
</dbReference>
<dbReference type="GO" id="GO:0031071">
    <property type="term" value="F:cysteine desulfurase activity"/>
    <property type="evidence" value="ECO:0007669"/>
    <property type="project" value="UniProtKB-EC"/>
</dbReference>
<dbReference type="GO" id="GO:0044572">
    <property type="term" value="P:[4Fe-4S] cluster assembly"/>
    <property type="evidence" value="ECO:0007669"/>
    <property type="project" value="UniProtKB-ARBA"/>
</dbReference>
<evidence type="ECO:0000256" key="15">
    <source>
        <dbReference type="ARBA" id="ARBA00022898"/>
    </source>
</evidence>
<evidence type="ECO:0000256" key="3">
    <source>
        <dbReference type="ARBA" id="ARBA00006490"/>
    </source>
</evidence>
<dbReference type="Pfam" id="PF00078">
    <property type="entry name" value="RVT_1"/>
    <property type="match status" value="1"/>
</dbReference>
<dbReference type="GO" id="GO:0046872">
    <property type="term" value="F:metal ion binding"/>
    <property type="evidence" value="ECO:0007669"/>
    <property type="project" value="UniProtKB-KW"/>
</dbReference>
<keyword evidence="10" id="KW-0808">Transferase</keyword>
<evidence type="ECO:0000256" key="1">
    <source>
        <dbReference type="ARBA" id="ARBA00001933"/>
    </source>
</evidence>
<dbReference type="SMART" id="SM00360">
    <property type="entry name" value="RRM"/>
    <property type="match status" value="3"/>
</dbReference>
<dbReference type="InterPro" id="IPR012677">
    <property type="entry name" value="Nucleotide-bd_a/b_plait_sf"/>
</dbReference>
<evidence type="ECO:0000256" key="13">
    <source>
        <dbReference type="ARBA" id="ARBA00022843"/>
    </source>
</evidence>
<evidence type="ECO:0000256" key="14">
    <source>
        <dbReference type="ARBA" id="ARBA00022884"/>
    </source>
</evidence>
<dbReference type="Gene3D" id="3.30.70.330">
    <property type="match status" value="3"/>
</dbReference>
<keyword evidence="22" id="KW-0539">Nucleus</keyword>
<keyword evidence="19" id="KW-0501">Molybdenum cofactor biosynthesis</keyword>
<dbReference type="InterPro" id="IPR000504">
    <property type="entry name" value="RRM_dom"/>
</dbReference>
<dbReference type="GO" id="GO:0051252">
    <property type="term" value="P:regulation of RNA metabolic process"/>
    <property type="evidence" value="ECO:0007669"/>
    <property type="project" value="UniProtKB-ARBA"/>
</dbReference>
<evidence type="ECO:0000256" key="21">
    <source>
        <dbReference type="ARBA" id="ARBA00023187"/>
    </source>
</evidence>
<evidence type="ECO:0000259" key="30">
    <source>
        <dbReference type="PROSITE" id="PS50878"/>
    </source>
</evidence>
<keyword evidence="16" id="KW-0408">Iron</keyword>
<dbReference type="SUPFAM" id="SSF54928">
    <property type="entry name" value="RNA-binding domain, RBD"/>
    <property type="match status" value="2"/>
</dbReference>
<dbReference type="InterPro" id="IPR006509">
    <property type="entry name" value="RBM39_SF"/>
</dbReference>
<evidence type="ECO:0000256" key="4">
    <source>
        <dbReference type="ARBA" id="ARBA00010879"/>
    </source>
</evidence>
<keyword evidence="14 25" id="KW-0694">RNA-binding</keyword>
<dbReference type="GO" id="GO:0099128">
    <property type="term" value="C:mitochondrial [2Fe-2S] assembly complex"/>
    <property type="evidence" value="ECO:0007669"/>
    <property type="project" value="UniProtKB-ARBA"/>
</dbReference>
<dbReference type="Gene3D" id="3.60.10.10">
    <property type="entry name" value="Endonuclease/exonuclease/phosphatase"/>
    <property type="match status" value="1"/>
</dbReference>
<dbReference type="Gene3D" id="3.30.70.270">
    <property type="match status" value="1"/>
</dbReference>
<dbReference type="EMBL" id="JAUCMX010000023">
    <property type="protein sequence ID" value="KAK3512859.1"/>
    <property type="molecule type" value="Genomic_DNA"/>
</dbReference>
<comment type="catalytic activity">
    <reaction evidence="23">
        <text>L-cysteinyl-[cysteine desulfurase] + L-cysteine = S-sulfanyl-L-cysteinyl-[cysteine desulfurase] + L-alanine</text>
        <dbReference type="Rhea" id="RHEA:17457"/>
        <dbReference type="Rhea" id="RHEA-COMP:12157"/>
        <dbReference type="Rhea" id="RHEA-COMP:12158"/>
        <dbReference type="ChEBI" id="CHEBI:29950"/>
        <dbReference type="ChEBI" id="CHEBI:35235"/>
        <dbReference type="ChEBI" id="CHEBI:57972"/>
        <dbReference type="ChEBI" id="CHEBI:61963"/>
    </reaction>
</comment>
<proteinExistence type="inferred from homology"/>
<comment type="subunit">
    <text evidence="24">Homodimer. Component of the mitochondrial core iron-sulfur cluster (ISC) complex composed of NFS1, LYRM4, NDUFAB1, ISCU, FXN, and FDX2; this complex is a heterohexamer containing two copies of each monomer. Component of cyteine desulfurase complex composed of NFS1, LYRM4 and NDUFAB1; this complex contributes to the activation of cysteine desulfurase activity and NFS1 stabilization. Interacts (homodimer form) with ISCU (D-state); each monomer interacts with the C-terminal regions of each NFS1 monomer. Interacts with HSPA9. Interacts (via homodimer form) with FDX2. Interacts (via homodimer form) with FXN. Interacts with LYRM4. Component of a complex composed of FXN, NFS1, LYRM4 and ISCU.</text>
</comment>
<dbReference type="GO" id="GO:0006397">
    <property type="term" value="P:mRNA processing"/>
    <property type="evidence" value="ECO:0007669"/>
    <property type="project" value="UniProtKB-KW"/>
</dbReference>
<evidence type="ECO:0000256" key="5">
    <source>
        <dbReference type="ARBA" id="ARBA00012180"/>
    </source>
</evidence>
<evidence type="ECO:0000256" key="23">
    <source>
        <dbReference type="ARBA" id="ARBA00050680"/>
    </source>
</evidence>
<evidence type="ECO:0000256" key="16">
    <source>
        <dbReference type="ARBA" id="ARBA00023004"/>
    </source>
</evidence>
<evidence type="ECO:0000259" key="29">
    <source>
        <dbReference type="PROSITE" id="PS50102"/>
    </source>
</evidence>
<dbReference type="InterPro" id="IPR015421">
    <property type="entry name" value="PyrdxlP-dep_Trfase_major"/>
</dbReference>
<feature type="domain" description="Reverse transcriptase" evidence="30">
    <location>
        <begin position="558"/>
        <end position="817"/>
    </location>
</feature>
<comment type="similarity">
    <text evidence="4">Belongs to the beta type-B retroviral polymerase family. HERV class-II K(HML-2) pol subfamily.</text>
</comment>
<dbReference type="FunFam" id="3.40.640.10:FF:000003">
    <property type="entry name" value="Cysteine desulfurase IscS"/>
    <property type="match status" value="1"/>
</dbReference>
<dbReference type="FunFam" id="3.30.70.330:FF:000080">
    <property type="entry name" value="RNA-binding protein 39 isoform X1"/>
    <property type="match status" value="1"/>
</dbReference>
<dbReference type="GO" id="GO:0003723">
    <property type="term" value="F:RNA binding"/>
    <property type="evidence" value="ECO:0007669"/>
    <property type="project" value="UniProtKB-UniRule"/>
</dbReference>
<dbReference type="InterPro" id="IPR020578">
    <property type="entry name" value="Aminotrans_V_PyrdxlP_BS"/>
</dbReference>
<feature type="coiled-coil region" evidence="27">
    <location>
        <begin position="392"/>
        <end position="426"/>
    </location>
</feature>
<dbReference type="FunFam" id="3.30.70.330:FF:000373">
    <property type="entry name" value="RNA-binding protein 39 isoform X4"/>
    <property type="match status" value="1"/>
</dbReference>
<dbReference type="CDD" id="cd12537">
    <property type="entry name" value="RRM1_RBM23"/>
    <property type="match status" value="1"/>
</dbReference>
<dbReference type="CDD" id="cd01650">
    <property type="entry name" value="RT_nLTR_like"/>
    <property type="match status" value="1"/>
</dbReference>
<feature type="domain" description="RRM" evidence="29">
    <location>
        <begin position="1209"/>
        <end position="1286"/>
    </location>
</feature>
<dbReference type="CDD" id="cd09076">
    <property type="entry name" value="L1-EN"/>
    <property type="match status" value="1"/>
</dbReference>
<comment type="caution">
    <text evidence="31">The sequence shown here is derived from an EMBL/GenBank/DDBJ whole genome shotgun (WGS) entry which is preliminary data.</text>
</comment>
<dbReference type="GO" id="GO:0008380">
    <property type="term" value="P:RNA splicing"/>
    <property type="evidence" value="ECO:0007669"/>
    <property type="project" value="UniProtKB-KW"/>
</dbReference>
<dbReference type="InterPro" id="IPR035979">
    <property type="entry name" value="RBD_domain_sf"/>
</dbReference>
<dbReference type="Gene3D" id="3.40.640.10">
    <property type="entry name" value="Type I PLP-dependent aspartate aminotransferase-like (Major domain)"/>
    <property type="match status" value="1"/>
</dbReference>
<keyword evidence="9" id="KW-0507">mRNA processing</keyword>
<keyword evidence="20" id="KW-0804">Transcription</keyword>
<dbReference type="InterPro" id="IPR015424">
    <property type="entry name" value="PyrdxlP-dep_Trfase"/>
</dbReference>
<evidence type="ECO:0000256" key="2">
    <source>
        <dbReference type="ARBA" id="ARBA00004123"/>
    </source>
</evidence>
<evidence type="ECO:0000256" key="17">
    <source>
        <dbReference type="ARBA" id="ARBA00023014"/>
    </source>
</evidence>
<dbReference type="InterPro" id="IPR029123">
    <property type="entry name" value="RBM39_linker"/>
</dbReference>
<dbReference type="Pfam" id="PF15519">
    <property type="entry name" value="RBM39linker"/>
    <property type="match status" value="1"/>
</dbReference>
<dbReference type="InterPro" id="IPR043128">
    <property type="entry name" value="Rev_trsase/Diguanyl_cyclase"/>
</dbReference>
<keyword evidence="13" id="KW-0832">Ubl conjugation</keyword>
<keyword evidence="27" id="KW-0175">Coiled coil</keyword>
<dbReference type="NCBIfam" id="NF010611">
    <property type="entry name" value="PRK14012.1"/>
    <property type="match status" value="1"/>
</dbReference>
<dbReference type="InterPro" id="IPR000192">
    <property type="entry name" value="Aminotrans_V_dom"/>
</dbReference>
<evidence type="ECO:0000256" key="19">
    <source>
        <dbReference type="ARBA" id="ARBA00023150"/>
    </source>
</evidence>
<gene>
    <name evidence="31" type="ORF">QTP70_028925</name>
</gene>
<comment type="similarity">
    <text evidence="3">Belongs to the class-V pyridoxal-phosphate-dependent aminotransferase family. NifS/IscS subfamily.</text>
</comment>
<evidence type="ECO:0000313" key="31">
    <source>
        <dbReference type="EMBL" id="KAK3512859.1"/>
    </source>
</evidence>
<feature type="compositionally biased region" description="Basic residues" evidence="28">
    <location>
        <begin position="1109"/>
        <end position="1164"/>
    </location>
</feature>
<evidence type="ECO:0000256" key="18">
    <source>
        <dbReference type="ARBA" id="ARBA00023015"/>
    </source>
</evidence>
<dbReference type="EC" id="2.8.1.7" evidence="6"/>
<keyword evidence="32" id="KW-1185">Reference proteome</keyword>
<evidence type="ECO:0000256" key="22">
    <source>
        <dbReference type="ARBA" id="ARBA00023242"/>
    </source>
</evidence>
<evidence type="ECO:0000256" key="9">
    <source>
        <dbReference type="ARBA" id="ARBA00022664"/>
    </source>
</evidence>
<comment type="subcellular location">
    <subcellularLocation>
        <location evidence="2">Nucleus</location>
    </subcellularLocation>
</comment>
<evidence type="ECO:0000256" key="6">
    <source>
        <dbReference type="ARBA" id="ARBA00012239"/>
    </source>
</evidence>
<reference evidence="31" key="1">
    <citation type="submission" date="2023-06" db="EMBL/GenBank/DDBJ databases">
        <title>Male Hemibagrus guttatus genome.</title>
        <authorList>
            <person name="Bian C."/>
        </authorList>
    </citation>
    <scope>NUCLEOTIDE SEQUENCE</scope>
    <source>
        <strain evidence="31">Male_cb2023</strain>
        <tissue evidence="31">Muscle</tissue>
    </source>
</reference>
<dbReference type="NCBIfam" id="TIGR01622">
    <property type="entry name" value="SF-CC1"/>
    <property type="match status" value="1"/>
</dbReference>
<dbReference type="GO" id="GO:0005634">
    <property type="term" value="C:nucleus"/>
    <property type="evidence" value="ECO:0007669"/>
    <property type="project" value="UniProtKB-SubCell"/>
</dbReference>
<dbReference type="SUPFAM" id="SSF53383">
    <property type="entry name" value="PLP-dependent transferases"/>
    <property type="match status" value="1"/>
</dbReference>
<evidence type="ECO:0000256" key="25">
    <source>
        <dbReference type="PROSITE-ProRule" id="PRU00176"/>
    </source>
</evidence>
<protein>
    <recommendedName>
        <fullName evidence="7">Cysteine desulfurase</fullName>
        <ecNumber evidence="6">2.8.1.7</ecNumber>
        <ecNumber evidence="5">3.1.26.4</ecNumber>
    </recommendedName>
</protein>
<keyword evidence="15" id="KW-0663">Pyridoxal phosphate</keyword>
<keyword evidence="18" id="KW-0805">Transcription regulation</keyword>
<dbReference type="InterPro" id="IPR036691">
    <property type="entry name" value="Endo/exonu/phosph_ase_sf"/>
</dbReference>
<dbReference type="InterPro" id="IPR043502">
    <property type="entry name" value="DNA/RNA_pol_sf"/>
</dbReference>
<feature type="region of interest" description="Disordered" evidence="28">
    <location>
        <begin position="1071"/>
        <end position="1203"/>
    </location>
</feature>
<dbReference type="PROSITE" id="PS50878">
    <property type="entry name" value="RT_POL"/>
    <property type="match status" value="1"/>
</dbReference>
<dbReference type="PANTHER" id="PTHR48036">
    <property type="entry name" value="SPLICING FACTOR (PAD-1), PUTATIVE (AFU_ORTHOLOGUE AFUA_1G15810)-RELATED"/>
    <property type="match status" value="1"/>
</dbReference>
<evidence type="ECO:0000256" key="28">
    <source>
        <dbReference type="SAM" id="MobiDB-lite"/>
    </source>
</evidence>
<dbReference type="Proteomes" id="UP001274896">
    <property type="component" value="Unassembled WGS sequence"/>
</dbReference>
<accession>A0AAE0Q2N0</accession>
<evidence type="ECO:0000256" key="8">
    <source>
        <dbReference type="ARBA" id="ARBA00022553"/>
    </source>
</evidence>
<evidence type="ECO:0000256" key="20">
    <source>
        <dbReference type="ARBA" id="ARBA00023163"/>
    </source>
</evidence>
<organism evidence="31 32">
    <name type="scientific">Hemibagrus guttatus</name>
    <dbReference type="NCBI Taxonomy" id="175788"/>
    <lineage>
        <taxon>Eukaryota</taxon>
        <taxon>Metazoa</taxon>
        <taxon>Chordata</taxon>
        <taxon>Craniata</taxon>
        <taxon>Vertebrata</taxon>
        <taxon>Euteleostomi</taxon>
        <taxon>Actinopterygii</taxon>
        <taxon>Neopterygii</taxon>
        <taxon>Teleostei</taxon>
        <taxon>Ostariophysi</taxon>
        <taxon>Siluriformes</taxon>
        <taxon>Bagridae</taxon>
        <taxon>Hemibagrus</taxon>
    </lineage>
</organism>
<dbReference type="SUPFAM" id="SSF56219">
    <property type="entry name" value="DNase I-like"/>
    <property type="match status" value="1"/>
</dbReference>
<feature type="compositionally biased region" description="Basic residues" evidence="28">
    <location>
        <begin position="1175"/>
        <end position="1186"/>
    </location>
</feature>
<dbReference type="InterPro" id="IPR005135">
    <property type="entry name" value="Endo/exonuclease/phosphatase"/>
</dbReference>
<evidence type="ECO:0000256" key="12">
    <source>
        <dbReference type="ARBA" id="ARBA00022737"/>
    </source>
</evidence>
<evidence type="ECO:0000256" key="11">
    <source>
        <dbReference type="ARBA" id="ARBA00022723"/>
    </source>
</evidence>
<dbReference type="Pfam" id="PF00266">
    <property type="entry name" value="Aminotran_5"/>
    <property type="match status" value="1"/>
</dbReference>
<dbReference type="CDD" id="cd12285">
    <property type="entry name" value="RRM3_RBM39_like"/>
    <property type="match status" value="1"/>
</dbReference>
<dbReference type="SUPFAM" id="SSF56672">
    <property type="entry name" value="DNA/RNA polymerases"/>
    <property type="match status" value="1"/>
</dbReference>
<name>A0AAE0Q2N0_9TELE</name>
<feature type="compositionally biased region" description="Basic and acidic residues" evidence="28">
    <location>
        <begin position="1071"/>
        <end position="1091"/>
    </location>
</feature>
<dbReference type="FunFam" id="3.90.1150.10:FF:000002">
    <property type="entry name" value="Cysteine desulfurase IscS"/>
    <property type="match status" value="1"/>
</dbReference>
<dbReference type="GO" id="GO:0010468">
    <property type="term" value="P:regulation of gene expression"/>
    <property type="evidence" value="ECO:0007669"/>
    <property type="project" value="UniProtKB-ARBA"/>
</dbReference>
<dbReference type="InterPro" id="IPR000477">
    <property type="entry name" value="RT_dom"/>
</dbReference>
<dbReference type="Gene3D" id="3.90.1150.10">
    <property type="entry name" value="Aspartate Aminotransferase, domain 1"/>
    <property type="match status" value="1"/>
</dbReference>
<dbReference type="CDD" id="cd12284">
    <property type="entry name" value="RRM2_RBM23_RBM39"/>
    <property type="match status" value="1"/>
</dbReference>
<evidence type="ECO:0000256" key="24">
    <source>
        <dbReference type="ARBA" id="ARBA00061983"/>
    </source>
</evidence>